<gene>
    <name evidence="8" type="ORF">KEG57_47065</name>
</gene>
<evidence type="ECO:0000259" key="7">
    <source>
        <dbReference type="SMART" id="SM00752"/>
    </source>
</evidence>
<dbReference type="PANTHER" id="PTHR39535:SF2">
    <property type="entry name" value="HTTM DOMAIN-CONTAINING PROTEIN"/>
    <property type="match status" value="1"/>
</dbReference>
<feature type="transmembrane region" description="Helical" evidence="6">
    <location>
        <begin position="264"/>
        <end position="297"/>
    </location>
</feature>
<reference evidence="8 9" key="1">
    <citation type="submission" date="2021-04" db="EMBL/GenBank/DDBJ databases">
        <title>Genome analysis of Polyangium sp.</title>
        <authorList>
            <person name="Li Y."/>
            <person name="Wang J."/>
        </authorList>
    </citation>
    <scope>NUCLEOTIDE SEQUENCE [LARGE SCALE GENOMIC DNA]</scope>
    <source>
        <strain evidence="8 9">SDU14</strain>
    </source>
</reference>
<dbReference type="InterPro" id="IPR052964">
    <property type="entry name" value="Sporulation_signal_mat"/>
</dbReference>
<feature type="transmembrane region" description="Helical" evidence="6">
    <location>
        <begin position="124"/>
        <end position="143"/>
    </location>
</feature>
<evidence type="ECO:0000313" key="9">
    <source>
        <dbReference type="Proteomes" id="UP001151081"/>
    </source>
</evidence>
<evidence type="ECO:0000256" key="1">
    <source>
        <dbReference type="ARBA" id="ARBA00004127"/>
    </source>
</evidence>
<protein>
    <submittedName>
        <fullName evidence="8">HTTM domain-containing protein</fullName>
    </submittedName>
</protein>
<dbReference type="PANTHER" id="PTHR39535">
    <property type="entry name" value="SPORULATION-DELAYING PROTEIN SDPB"/>
    <property type="match status" value="1"/>
</dbReference>
<evidence type="ECO:0000313" key="8">
    <source>
        <dbReference type="EMBL" id="MDC3988119.1"/>
    </source>
</evidence>
<organism evidence="8 9">
    <name type="scientific">Polyangium jinanense</name>
    <dbReference type="NCBI Taxonomy" id="2829994"/>
    <lineage>
        <taxon>Bacteria</taxon>
        <taxon>Pseudomonadati</taxon>
        <taxon>Myxococcota</taxon>
        <taxon>Polyangia</taxon>
        <taxon>Polyangiales</taxon>
        <taxon>Polyangiaceae</taxon>
        <taxon>Polyangium</taxon>
    </lineage>
</organism>
<proteinExistence type="predicted"/>
<dbReference type="AlphaFoldDB" id="A0A9X3XCD9"/>
<evidence type="ECO:0000256" key="3">
    <source>
        <dbReference type="ARBA" id="ARBA00022989"/>
    </source>
</evidence>
<feature type="transmembrane region" description="Helical" evidence="6">
    <location>
        <begin position="96"/>
        <end position="117"/>
    </location>
</feature>
<comment type="subcellular location">
    <subcellularLocation>
        <location evidence="1">Endomembrane system</location>
        <topology evidence="1">Multi-pass membrane protein</topology>
    </subcellularLocation>
</comment>
<keyword evidence="4 6" id="KW-0472">Membrane</keyword>
<dbReference type="SMART" id="SM00752">
    <property type="entry name" value="HTTM"/>
    <property type="match status" value="1"/>
</dbReference>
<accession>A0A9X3XCD9</accession>
<sequence length="333" mass="36134">MEAPILDDSSPRAGACRALDVFLFAPATARPLAALRIGLASVLLVQAAVVHAEFFDWFSRDGLFQGDLNRAFGPTFGPRTGDLLAWLSPLGVGEAAALRAIGAAYVVALVMLGLGLFTRAAAALAWFLHWTLMNSAAPLMYGVDQYAHIFLFYAIWVPVGRAASLDALISGASRAPTAGARVGLRIMQIHLCISYFASGVEKATLLDWWNGELIFRALSLPDYRRFDMSWLAQYPALAQLACLATLVVEIGYCVFIWPRRTRRLWLTAVLGLHLGIAVFLGLHFFGIIMCVLNFALFGISPEPRPDQAAFFAGTAPGESSTLTQPGMRRSKAL</sequence>
<feature type="transmembrane region" description="Helical" evidence="6">
    <location>
        <begin position="236"/>
        <end position="257"/>
    </location>
</feature>
<name>A0A9X3XCD9_9BACT</name>
<dbReference type="Proteomes" id="UP001151081">
    <property type="component" value="Unassembled WGS sequence"/>
</dbReference>
<keyword evidence="9" id="KW-1185">Reference proteome</keyword>
<evidence type="ECO:0000256" key="6">
    <source>
        <dbReference type="SAM" id="Phobius"/>
    </source>
</evidence>
<dbReference type="GO" id="GO:0012505">
    <property type="term" value="C:endomembrane system"/>
    <property type="evidence" value="ECO:0007669"/>
    <property type="project" value="UniProtKB-SubCell"/>
</dbReference>
<dbReference type="InterPro" id="IPR011020">
    <property type="entry name" value="HTTM-like"/>
</dbReference>
<keyword evidence="2 6" id="KW-0812">Transmembrane</keyword>
<evidence type="ECO:0000256" key="4">
    <source>
        <dbReference type="ARBA" id="ARBA00023136"/>
    </source>
</evidence>
<feature type="region of interest" description="Disordered" evidence="5">
    <location>
        <begin position="314"/>
        <end position="333"/>
    </location>
</feature>
<feature type="domain" description="HTTM-like" evidence="7">
    <location>
        <begin position="24"/>
        <end position="301"/>
    </location>
</feature>
<dbReference type="EMBL" id="JAGTJJ010000065">
    <property type="protein sequence ID" value="MDC3988119.1"/>
    <property type="molecule type" value="Genomic_DNA"/>
</dbReference>
<evidence type="ECO:0000256" key="5">
    <source>
        <dbReference type="SAM" id="MobiDB-lite"/>
    </source>
</evidence>
<comment type="caution">
    <text evidence="8">The sequence shown here is derived from an EMBL/GenBank/DDBJ whole genome shotgun (WGS) entry which is preliminary data.</text>
</comment>
<keyword evidence="3 6" id="KW-1133">Transmembrane helix</keyword>
<dbReference type="RefSeq" id="WP_272423415.1">
    <property type="nucleotide sequence ID" value="NZ_JAGTJJ010000065.1"/>
</dbReference>
<evidence type="ECO:0000256" key="2">
    <source>
        <dbReference type="ARBA" id="ARBA00022692"/>
    </source>
</evidence>
<feature type="transmembrane region" description="Helical" evidence="6">
    <location>
        <begin position="33"/>
        <end position="52"/>
    </location>
</feature>